<dbReference type="Proteomes" id="UP000604825">
    <property type="component" value="Unassembled WGS sequence"/>
</dbReference>
<evidence type="ECO:0000256" key="7">
    <source>
        <dbReference type="ARBA" id="ARBA00022946"/>
    </source>
</evidence>
<dbReference type="Pfam" id="PF01491">
    <property type="entry name" value="Frataxin_Cyay"/>
    <property type="match status" value="1"/>
</dbReference>
<comment type="catalytic activity">
    <reaction evidence="12">
        <text>4 Fe(2+) + O2 + 4 H(+) = 4 Fe(3+) + 2 H2O</text>
        <dbReference type="Rhea" id="RHEA:11148"/>
        <dbReference type="ChEBI" id="CHEBI:15377"/>
        <dbReference type="ChEBI" id="CHEBI:15378"/>
        <dbReference type="ChEBI" id="CHEBI:15379"/>
        <dbReference type="ChEBI" id="CHEBI:29033"/>
        <dbReference type="ChEBI" id="CHEBI:29034"/>
        <dbReference type="EC" id="1.16.3.1"/>
    </reaction>
</comment>
<dbReference type="GO" id="GO:0004322">
    <property type="term" value="F:ferroxidase activity"/>
    <property type="evidence" value="ECO:0007669"/>
    <property type="project" value="UniProtKB-EC"/>
</dbReference>
<keyword evidence="6" id="KW-0410">Iron transport</keyword>
<proteinExistence type="inferred from homology"/>
<evidence type="ECO:0000256" key="11">
    <source>
        <dbReference type="ARBA" id="ARBA00023128"/>
    </source>
</evidence>
<organism evidence="13 14">
    <name type="scientific">Miscanthus lutarioriparius</name>
    <dbReference type="NCBI Taxonomy" id="422564"/>
    <lineage>
        <taxon>Eukaryota</taxon>
        <taxon>Viridiplantae</taxon>
        <taxon>Streptophyta</taxon>
        <taxon>Embryophyta</taxon>
        <taxon>Tracheophyta</taxon>
        <taxon>Spermatophyta</taxon>
        <taxon>Magnoliopsida</taxon>
        <taxon>Liliopsida</taxon>
        <taxon>Poales</taxon>
        <taxon>Poaceae</taxon>
        <taxon>PACMAD clade</taxon>
        <taxon>Panicoideae</taxon>
        <taxon>Andropogonodae</taxon>
        <taxon>Andropogoneae</taxon>
        <taxon>Saccharinae</taxon>
        <taxon>Miscanthus</taxon>
    </lineage>
</organism>
<dbReference type="OrthoDB" id="1897642at2759"/>
<evidence type="ECO:0000256" key="8">
    <source>
        <dbReference type="ARBA" id="ARBA00023002"/>
    </source>
</evidence>
<evidence type="ECO:0000256" key="1">
    <source>
        <dbReference type="ARBA" id="ARBA00004173"/>
    </source>
</evidence>
<keyword evidence="4" id="KW-0409">Iron storage</keyword>
<dbReference type="FunFam" id="3.30.920.10:FF:000003">
    <property type="entry name" value="Frataxin, mitochondrial"/>
    <property type="match status" value="1"/>
</dbReference>
<dbReference type="InterPro" id="IPR002908">
    <property type="entry name" value="Frataxin/CyaY"/>
</dbReference>
<dbReference type="NCBIfam" id="TIGR03421">
    <property type="entry name" value="FeS_CyaY"/>
    <property type="match status" value="1"/>
</dbReference>
<dbReference type="PROSITE" id="PS01344">
    <property type="entry name" value="FRATAXIN_1"/>
    <property type="match status" value="1"/>
</dbReference>
<evidence type="ECO:0000256" key="5">
    <source>
        <dbReference type="ARBA" id="ARBA00022448"/>
    </source>
</evidence>
<keyword evidence="8" id="KW-0560">Oxidoreductase</keyword>
<dbReference type="AlphaFoldDB" id="A0A811R3J9"/>
<evidence type="ECO:0000256" key="9">
    <source>
        <dbReference type="ARBA" id="ARBA00023004"/>
    </source>
</evidence>
<keyword evidence="5" id="KW-0813">Transport</keyword>
<reference evidence="13" key="1">
    <citation type="submission" date="2020-10" db="EMBL/GenBank/DDBJ databases">
        <authorList>
            <person name="Han B."/>
            <person name="Lu T."/>
            <person name="Zhao Q."/>
            <person name="Huang X."/>
            <person name="Zhao Y."/>
        </authorList>
    </citation>
    <scope>NUCLEOTIDE SEQUENCE</scope>
</reference>
<dbReference type="EC" id="1.16.3.1" evidence="3"/>
<keyword evidence="9" id="KW-0408">Iron</keyword>
<keyword evidence="7" id="KW-0809">Transit peptide</keyword>
<dbReference type="GO" id="GO:0051537">
    <property type="term" value="F:2 iron, 2 sulfur cluster binding"/>
    <property type="evidence" value="ECO:0007669"/>
    <property type="project" value="TreeGrafter"/>
</dbReference>
<dbReference type="CDD" id="cd00503">
    <property type="entry name" value="Frataxin"/>
    <property type="match status" value="1"/>
</dbReference>
<keyword evidence="10" id="KW-0406">Ion transport</keyword>
<dbReference type="InterPro" id="IPR020895">
    <property type="entry name" value="Frataxin_CS"/>
</dbReference>
<dbReference type="GO" id="GO:0005739">
    <property type="term" value="C:mitochondrion"/>
    <property type="evidence" value="ECO:0007669"/>
    <property type="project" value="UniProtKB-SubCell"/>
</dbReference>
<evidence type="ECO:0000256" key="2">
    <source>
        <dbReference type="ARBA" id="ARBA00008183"/>
    </source>
</evidence>
<name>A0A811R3J9_9POAL</name>
<evidence type="ECO:0000313" key="13">
    <source>
        <dbReference type="EMBL" id="CAD6264629.1"/>
    </source>
</evidence>
<dbReference type="InterPro" id="IPR017789">
    <property type="entry name" value="Frataxin"/>
</dbReference>
<dbReference type="SMART" id="SM01219">
    <property type="entry name" value="Frataxin_Cyay"/>
    <property type="match status" value="1"/>
</dbReference>
<gene>
    <name evidence="13" type="ORF">NCGR_LOCUS47934</name>
</gene>
<dbReference type="Gene3D" id="3.30.920.10">
    <property type="entry name" value="Frataxin/CyaY"/>
    <property type="match status" value="1"/>
</dbReference>
<evidence type="ECO:0000256" key="6">
    <source>
        <dbReference type="ARBA" id="ARBA00022496"/>
    </source>
</evidence>
<comment type="caution">
    <text evidence="13">The sequence shown here is derived from an EMBL/GenBank/DDBJ whole genome shotgun (WGS) entry which is preliminary data.</text>
</comment>
<dbReference type="GO" id="GO:0006879">
    <property type="term" value="P:intracellular iron ion homeostasis"/>
    <property type="evidence" value="ECO:0007669"/>
    <property type="project" value="UniProtKB-KW"/>
</dbReference>
<dbReference type="GO" id="GO:0006826">
    <property type="term" value="P:iron ion transport"/>
    <property type="evidence" value="ECO:0007669"/>
    <property type="project" value="UniProtKB-KW"/>
</dbReference>
<keyword evidence="14" id="KW-1185">Reference proteome</keyword>
<dbReference type="NCBIfam" id="TIGR03422">
    <property type="entry name" value="mito_frataxin"/>
    <property type="match status" value="1"/>
</dbReference>
<evidence type="ECO:0000256" key="12">
    <source>
        <dbReference type="ARBA" id="ARBA00047990"/>
    </source>
</evidence>
<dbReference type="InterPro" id="IPR036524">
    <property type="entry name" value="Frataxin/CyaY_sf"/>
</dbReference>
<dbReference type="PANTHER" id="PTHR16821:SF6">
    <property type="entry name" value="FERROXIDASE"/>
    <property type="match status" value="1"/>
</dbReference>
<evidence type="ECO:0000256" key="3">
    <source>
        <dbReference type="ARBA" id="ARBA00013107"/>
    </source>
</evidence>
<dbReference type="GO" id="GO:0008198">
    <property type="term" value="F:ferrous iron binding"/>
    <property type="evidence" value="ECO:0007669"/>
    <property type="project" value="TreeGrafter"/>
</dbReference>
<dbReference type="PROSITE" id="PS50810">
    <property type="entry name" value="FRATAXIN_2"/>
    <property type="match status" value="1"/>
</dbReference>
<dbReference type="GO" id="GO:0034986">
    <property type="term" value="F:iron chaperone activity"/>
    <property type="evidence" value="ECO:0007669"/>
    <property type="project" value="TreeGrafter"/>
</dbReference>
<comment type="similarity">
    <text evidence="2">Belongs to the frataxin family.</text>
</comment>
<dbReference type="PRINTS" id="PR00904">
    <property type="entry name" value="FRATAXIN"/>
</dbReference>
<dbReference type="SUPFAM" id="SSF55387">
    <property type="entry name" value="Frataxin/Nqo15-like"/>
    <property type="match status" value="1"/>
</dbReference>
<dbReference type="GO" id="GO:0008199">
    <property type="term" value="F:ferric iron binding"/>
    <property type="evidence" value="ECO:0007669"/>
    <property type="project" value="InterPro"/>
</dbReference>
<dbReference type="EMBL" id="CAJGYO010000013">
    <property type="protein sequence ID" value="CAD6264629.1"/>
    <property type="molecule type" value="Genomic_DNA"/>
</dbReference>
<keyword evidence="11" id="KW-0496">Mitochondrion</keyword>
<comment type="subcellular location">
    <subcellularLocation>
        <location evidence="1">Mitochondrion</location>
    </subcellularLocation>
</comment>
<evidence type="ECO:0000256" key="4">
    <source>
        <dbReference type="ARBA" id="ARBA00022434"/>
    </source>
</evidence>
<evidence type="ECO:0000256" key="10">
    <source>
        <dbReference type="ARBA" id="ARBA00023065"/>
    </source>
</evidence>
<evidence type="ECO:0000313" key="14">
    <source>
        <dbReference type="Proteomes" id="UP000604825"/>
    </source>
</evidence>
<accession>A0A811R3J9</accession>
<dbReference type="GO" id="GO:0016226">
    <property type="term" value="P:iron-sulfur cluster assembly"/>
    <property type="evidence" value="ECO:0007669"/>
    <property type="project" value="InterPro"/>
</dbReference>
<protein>
    <recommendedName>
        <fullName evidence="3">ferroxidase</fullName>
        <ecNumber evidence="3">1.16.3.1</ecNumber>
    </recommendedName>
</protein>
<dbReference type="PANTHER" id="PTHR16821">
    <property type="entry name" value="FRATAXIN"/>
    <property type="match status" value="1"/>
</dbReference>
<sequence length="314" mass="34968">MASRKLLMGLTAKRRLQSRTQQLFWATSLPEATTSRSLMVSAAMARLSGRSPAAFLLSSRTISSTQPVTQSAGDVSGSGSSALEHKLAMQEDEFHKLADETIHDLLEKLEEYGDSIQMDGFDIEYGNQVLTLRLRDLGTYVINKQTPNKQIWLSSPVSGPSRFDWDATTNGWIYKRTGVNLVQLLEEEIGELCGTPFGITNFPSLVTGHSIIHQLRAQSDHEDALHLIQRPIPVQVAFLHHLQELIIPELAKPEPGRVLLQAPERDLSCTEAPLSESMLELSREIIAKIEDMATVGKICGLVVRSGLWRRWVFI</sequence>